<accession>A0AC34GBG5</accession>
<dbReference type="WBParaSite" id="ES5_v2.g26789.t1">
    <property type="protein sequence ID" value="ES5_v2.g26789.t1"/>
    <property type="gene ID" value="ES5_v2.g26789"/>
</dbReference>
<name>A0AC34GBG5_9BILA</name>
<proteinExistence type="predicted"/>
<dbReference type="Proteomes" id="UP000887579">
    <property type="component" value="Unplaced"/>
</dbReference>
<organism evidence="1 2">
    <name type="scientific">Panagrolaimus sp. ES5</name>
    <dbReference type="NCBI Taxonomy" id="591445"/>
    <lineage>
        <taxon>Eukaryota</taxon>
        <taxon>Metazoa</taxon>
        <taxon>Ecdysozoa</taxon>
        <taxon>Nematoda</taxon>
        <taxon>Chromadorea</taxon>
        <taxon>Rhabditida</taxon>
        <taxon>Tylenchina</taxon>
        <taxon>Panagrolaimomorpha</taxon>
        <taxon>Panagrolaimoidea</taxon>
        <taxon>Panagrolaimidae</taxon>
        <taxon>Panagrolaimus</taxon>
    </lineage>
</organism>
<evidence type="ECO:0000313" key="2">
    <source>
        <dbReference type="WBParaSite" id="ES5_v2.g26789.t1"/>
    </source>
</evidence>
<protein>
    <submittedName>
        <fullName evidence="2">Tetratricopeptide repeat protein</fullName>
    </submittedName>
</protein>
<reference evidence="2" key="1">
    <citation type="submission" date="2022-11" db="UniProtKB">
        <authorList>
            <consortium name="WormBaseParasite"/>
        </authorList>
    </citation>
    <scope>IDENTIFICATION</scope>
</reference>
<evidence type="ECO:0000313" key="1">
    <source>
        <dbReference type="Proteomes" id="UP000887579"/>
    </source>
</evidence>
<sequence>MNVLNNFGALCVMKNQFELAKKYLKIGVERIIHIDECSALIVGYFCNYAEALFHTGEVEEALKYAQKAVLFAKDDSPNIQRYASTFLKEMEREARKQGKGKSSGGWFSWLI</sequence>